<reference evidence="1 2" key="1">
    <citation type="submission" date="2013-11" db="EMBL/GenBank/DDBJ databases">
        <title>Opisthorchis viverrini - life in the bile duct.</title>
        <authorList>
            <person name="Young N.D."/>
            <person name="Nagarajan N."/>
            <person name="Lin S.J."/>
            <person name="Korhonen P.K."/>
            <person name="Jex A.R."/>
            <person name="Hall R.S."/>
            <person name="Safavi-Hemami H."/>
            <person name="Kaewkong W."/>
            <person name="Bertrand D."/>
            <person name="Gao S."/>
            <person name="Seet Q."/>
            <person name="Wongkham S."/>
            <person name="Teh B.T."/>
            <person name="Wongkham C."/>
            <person name="Intapan P.M."/>
            <person name="Maleewong W."/>
            <person name="Yang X."/>
            <person name="Hu M."/>
            <person name="Wang Z."/>
            <person name="Hofmann A."/>
            <person name="Sternberg P.W."/>
            <person name="Tan P."/>
            <person name="Wang J."/>
            <person name="Gasser R.B."/>
        </authorList>
    </citation>
    <scope>NUCLEOTIDE SEQUENCE [LARGE SCALE GENOMIC DNA]</scope>
</reference>
<dbReference type="EMBL" id="KL596906">
    <property type="protein sequence ID" value="KER22318.1"/>
    <property type="molecule type" value="Genomic_DNA"/>
</dbReference>
<gene>
    <name evidence="1" type="ORF">T265_09563</name>
</gene>
<keyword evidence="2" id="KW-1185">Reference proteome</keyword>
<dbReference type="GeneID" id="20323732"/>
<protein>
    <submittedName>
        <fullName evidence="1">Uncharacterized protein</fullName>
    </submittedName>
</protein>
<dbReference type="CTD" id="20323732"/>
<proteinExistence type="predicted"/>
<accession>A0A074Z5G4</accession>
<dbReference type="OrthoDB" id="10452637at2759"/>
<organism evidence="1 2">
    <name type="scientific">Opisthorchis viverrini</name>
    <name type="common">Southeast Asian liver fluke</name>
    <dbReference type="NCBI Taxonomy" id="6198"/>
    <lineage>
        <taxon>Eukaryota</taxon>
        <taxon>Metazoa</taxon>
        <taxon>Spiralia</taxon>
        <taxon>Lophotrochozoa</taxon>
        <taxon>Platyhelminthes</taxon>
        <taxon>Trematoda</taxon>
        <taxon>Digenea</taxon>
        <taxon>Opisthorchiida</taxon>
        <taxon>Opisthorchiata</taxon>
        <taxon>Opisthorchiidae</taxon>
        <taxon>Opisthorchis</taxon>
    </lineage>
</organism>
<sequence length="152" mass="17050">MNSLKYEYIHILSSTLLKFEPLVLVNTHGQSTVGFALPGAHRICNFSGMSGRCRFPSILTRINCTVTVNDISPKVIIIIDSMTSVFNTNASVPYNHDLFESLTVQKRVKTFIQTIWIETDNKNATDIGWQPYVVVSPTRHSEDHAVPILEGE</sequence>
<dbReference type="Proteomes" id="UP000054324">
    <property type="component" value="Unassembled WGS sequence"/>
</dbReference>
<dbReference type="AlphaFoldDB" id="A0A074Z5G4"/>
<dbReference type="RefSeq" id="XP_009173935.1">
    <property type="nucleotide sequence ID" value="XM_009175671.1"/>
</dbReference>
<evidence type="ECO:0000313" key="1">
    <source>
        <dbReference type="EMBL" id="KER22318.1"/>
    </source>
</evidence>
<evidence type="ECO:0000313" key="2">
    <source>
        <dbReference type="Proteomes" id="UP000054324"/>
    </source>
</evidence>
<dbReference type="KEGG" id="ovi:T265_09563"/>
<name>A0A074Z5G4_OPIVI</name>